<proteinExistence type="inferred from homology"/>
<reference evidence="6" key="1">
    <citation type="journal article" date="2019" name="Int. J. Syst. Evol. Microbiol.">
        <title>The Global Catalogue of Microorganisms (GCM) 10K type strain sequencing project: providing services to taxonomists for standard genome sequencing and annotation.</title>
        <authorList>
            <consortium name="The Broad Institute Genomics Platform"/>
            <consortium name="The Broad Institute Genome Sequencing Center for Infectious Disease"/>
            <person name="Wu L."/>
            <person name="Ma J."/>
        </authorList>
    </citation>
    <scope>NUCLEOTIDE SEQUENCE [LARGE SCALE GENOMIC DNA]</scope>
    <source>
        <strain evidence="6">CCUG 55074</strain>
    </source>
</reference>
<dbReference type="Proteomes" id="UP001597216">
    <property type="component" value="Unassembled WGS sequence"/>
</dbReference>
<comment type="cofactor">
    <cofactor evidence="1">
        <name>Mg(2+)</name>
        <dbReference type="ChEBI" id="CHEBI:18420"/>
    </cofactor>
</comment>
<dbReference type="InterPro" id="IPR000086">
    <property type="entry name" value="NUDIX_hydrolase_dom"/>
</dbReference>
<accession>A0ABW3SXM0</accession>
<protein>
    <submittedName>
        <fullName evidence="5">NUDIX domain-containing protein</fullName>
    </submittedName>
</protein>
<dbReference type="PRINTS" id="PR00502">
    <property type="entry name" value="NUDIXFAMILY"/>
</dbReference>
<evidence type="ECO:0000313" key="5">
    <source>
        <dbReference type="EMBL" id="MFD1189622.1"/>
    </source>
</evidence>
<keyword evidence="2 3" id="KW-0378">Hydrolase</keyword>
<dbReference type="InterPro" id="IPR020476">
    <property type="entry name" value="Nudix_hydrolase"/>
</dbReference>
<sequence>MRAVPQFGTQTPGLSYPDRPAAFGVAQRDGLIAVVEVETPGQPTWRDLPGGGIDPGETAEQALVREFGEEAGLIVRPTAWLERADQFFLNDQGRDFNVRGSFFEAEILGEDAALHIEPDHRLIWLPPLQAIAAMRREAHAWALAVWLRRAST</sequence>
<evidence type="ECO:0000259" key="4">
    <source>
        <dbReference type="PROSITE" id="PS51462"/>
    </source>
</evidence>
<dbReference type="InterPro" id="IPR015797">
    <property type="entry name" value="NUDIX_hydrolase-like_dom_sf"/>
</dbReference>
<dbReference type="InterPro" id="IPR020084">
    <property type="entry name" value="NUDIX_hydrolase_CS"/>
</dbReference>
<gene>
    <name evidence="5" type="ORF">ACFQ27_03445</name>
</gene>
<name>A0ABW3SXM0_9CAUL</name>
<comment type="caution">
    <text evidence="5">The sequence shown here is derived from an EMBL/GenBank/DDBJ whole genome shotgun (WGS) entry which is preliminary data.</text>
</comment>
<organism evidence="5 6">
    <name type="scientific">Phenylobacterium conjunctum</name>
    <dbReference type="NCBI Taxonomy" id="1298959"/>
    <lineage>
        <taxon>Bacteria</taxon>
        <taxon>Pseudomonadati</taxon>
        <taxon>Pseudomonadota</taxon>
        <taxon>Alphaproteobacteria</taxon>
        <taxon>Caulobacterales</taxon>
        <taxon>Caulobacteraceae</taxon>
        <taxon>Phenylobacterium</taxon>
    </lineage>
</organism>
<feature type="domain" description="Nudix hydrolase" evidence="4">
    <location>
        <begin position="17"/>
        <end position="149"/>
    </location>
</feature>
<dbReference type="PROSITE" id="PS00893">
    <property type="entry name" value="NUDIX_BOX"/>
    <property type="match status" value="1"/>
</dbReference>
<comment type="similarity">
    <text evidence="3">Belongs to the Nudix hydrolase family.</text>
</comment>
<evidence type="ECO:0000256" key="2">
    <source>
        <dbReference type="ARBA" id="ARBA00022801"/>
    </source>
</evidence>
<evidence type="ECO:0000313" key="6">
    <source>
        <dbReference type="Proteomes" id="UP001597216"/>
    </source>
</evidence>
<evidence type="ECO:0000256" key="1">
    <source>
        <dbReference type="ARBA" id="ARBA00001946"/>
    </source>
</evidence>
<dbReference type="EMBL" id="JBHTLQ010000005">
    <property type="protein sequence ID" value="MFD1189622.1"/>
    <property type="molecule type" value="Genomic_DNA"/>
</dbReference>
<dbReference type="RefSeq" id="WP_377352506.1">
    <property type="nucleotide sequence ID" value="NZ_JBHTLQ010000005.1"/>
</dbReference>
<dbReference type="PROSITE" id="PS51462">
    <property type="entry name" value="NUDIX"/>
    <property type="match status" value="1"/>
</dbReference>
<dbReference type="SUPFAM" id="SSF55811">
    <property type="entry name" value="Nudix"/>
    <property type="match status" value="1"/>
</dbReference>
<dbReference type="Gene3D" id="3.90.79.10">
    <property type="entry name" value="Nucleoside Triphosphate Pyrophosphohydrolase"/>
    <property type="match status" value="1"/>
</dbReference>
<evidence type="ECO:0000256" key="3">
    <source>
        <dbReference type="RuleBase" id="RU003476"/>
    </source>
</evidence>
<dbReference type="Pfam" id="PF00293">
    <property type="entry name" value="NUDIX"/>
    <property type="match status" value="1"/>
</dbReference>
<keyword evidence="6" id="KW-1185">Reference proteome</keyword>